<organism evidence="1 2">
    <name type="scientific">Characodon lateralis</name>
    <dbReference type="NCBI Taxonomy" id="208331"/>
    <lineage>
        <taxon>Eukaryota</taxon>
        <taxon>Metazoa</taxon>
        <taxon>Chordata</taxon>
        <taxon>Craniata</taxon>
        <taxon>Vertebrata</taxon>
        <taxon>Euteleostomi</taxon>
        <taxon>Actinopterygii</taxon>
        <taxon>Neopterygii</taxon>
        <taxon>Teleostei</taxon>
        <taxon>Neoteleostei</taxon>
        <taxon>Acanthomorphata</taxon>
        <taxon>Ovalentaria</taxon>
        <taxon>Atherinomorphae</taxon>
        <taxon>Cyprinodontiformes</taxon>
        <taxon>Goodeidae</taxon>
        <taxon>Characodon</taxon>
    </lineage>
</organism>
<feature type="non-terminal residue" evidence="1">
    <location>
        <position position="1"/>
    </location>
</feature>
<comment type="caution">
    <text evidence="1">The sequence shown here is derived from an EMBL/GenBank/DDBJ whole genome shotgun (WGS) entry which is preliminary data.</text>
</comment>
<proteinExistence type="predicted"/>
<dbReference type="SUPFAM" id="SSF49265">
    <property type="entry name" value="Fibronectin type III"/>
    <property type="match status" value="1"/>
</dbReference>
<reference evidence="1 2" key="1">
    <citation type="submission" date="2021-06" db="EMBL/GenBank/DDBJ databases">
        <authorList>
            <person name="Palmer J.M."/>
        </authorList>
    </citation>
    <scope>NUCLEOTIDE SEQUENCE [LARGE SCALE GENOMIC DNA]</scope>
    <source>
        <strain evidence="1 2">CL_MEX2019</strain>
        <tissue evidence="1">Muscle</tissue>
    </source>
</reference>
<dbReference type="Proteomes" id="UP001352852">
    <property type="component" value="Unassembled WGS sequence"/>
</dbReference>
<evidence type="ECO:0000313" key="2">
    <source>
        <dbReference type="Proteomes" id="UP001352852"/>
    </source>
</evidence>
<protein>
    <submittedName>
        <fullName evidence="1">Uncharacterized protein</fullName>
    </submittedName>
</protein>
<name>A0ABU7DAR7_9TELE</name>
<gene>
    <name evidence="1" type="ORF">CHARACLAT_028222</name>
</gene>
<dbReference type="EMBL" id="JAHUTJ010020117">
    <property type="protein sequence ID" value="MED6272247.1"/>
    <property type="molecule type" value="Genomic_DNA"/>
</dbReference>
<dbReference type="InterPro" id="IPR036116">
    <property type="entry name" value="FN3_sf"/>
</dbReference>
<accession>A0ABU7DAR7</accession>
<evidence type="ECO:0000313" key="1">
    <source>
        <dbReference type="EMBL" id="MED6272247.1"/>
    </source>
</evidence>
<keyword evidence="2" id="KW-1185">Reference proteome</keyword>
<sequence length="120" mass="13682">SRDKELSQSLWITPRLAYCLVAPLREIWNLTVVPNSYYANVNWIHNFPTDSKFVLEVTLDSNNTVTLEEVKQPPFNLKSLIAGEKYHLRVYSKEISSVSSKFVTFKTKAGERTPGFSQVG</sequence>